<name>A0ABP9F5H5_9PSEU</name>
<gene>
    <name evidence="1" type="ORF">GCM10023203_54020</name>
</gene>
<dbReference type="RefSeq" id="WP_274234678.1">
    <property type="nucleotide sequence ID" value="NZ_BAABHQ010000023.1"/>
</dbReference>
<dbReference type="SUPFAM" id="SSF81301">
    <property type="entry name" value="Nucleotidyltransferase"/>
    <property type="match status" value="1"/>
</dbReference>
<proteinExistence type="predicted"/>
<dbReference type="Proteomes" id="UP001500457">
    <property type="component" value="Unassembled WGS sequence"/>
</dbReference>
<organism evidence="1 2">
    <name type="scientific">Actinomycetospora straminea</name>
    <dbReference type="NCBI Taxonomy" id="663607"/>
    <lineage>
        <taxon>Bacteria</taxon>
        <taxon>Bacillati</taxon>
        <taxon>Actinomycetota</taxon>
        <taxon>Actinomycetes</taxon>
        <taxon>Pseudonocardiales</taxon>
        <taxon>Pseudonocardiaceae</taxon>
        <taxon>Actinomycetospora</taxon>
    </lineage>
</organism>
<dbReference type="InterPro" id="IPR043519">
    <property type="entry name" value="NT_sf"/>
</dbReference>
<comment type="caution">
    <text evidence="1">The sequence shown here is derived from an EMBL/GenBank/DDBJ whole genome shotgun (WGS) entry which is preliminary data.</text>
</comment>
<evidence type="ECO:0008006" key="3">
    <source>
        <dbReference type="Google" id="ProtNLM"/>
    </source>
</evidence>
<dbReference type="EMBL" id="BAABHQ010000023">
    <property type="protein sequence ID" value="GAA4893133.1"/>
    <property type="molecule type" value="Genomic_DNA"/>
</dbReference>
<keyword evidence="2" id="KW-1185">Reference proteome</keyword>
<reference evidence="2" key="1">
    <citation type="journal article" date="2019" name="Int. J. Syst. Evol. Microbiol.">
        <title>The Global Catalogue of Microorganisms (GCM) 10K type strain sequencing project: providing services to taxonomists for standard genome sequencing and annotation.</title>
        <authorList>
            <consortium name="The Broad Institute Genomics Platform"/>
            <consortium name="The Broad Institute Genome Sequencing Center for Infectious Disease"/>
            <person name="Wu L."/>
            <person name="Ma J."/>
        </authorList>
    </citation>
    <scope>NUCLEOTIDE SEQUENCE [LARGE SCALE GENOMIC DNA]</scope>
    <source>
        <strain evidence="2">JCM 17983</strain>
    </source>
</reference>
<evidence type="ECO:0000313" key="1">
    <source>
        <dbReference type="EMBL" id="GAA4893133.1"/>
    </source>
</evidence>
<sequence>MPSFLDELLDAGRGRIEVPDPVLAEARRRREQIVAALRNAFPGAAVYFNGSVAHGDATDPLADIDVGVILSPVAADGYGPYGLGPLPLMEDARDAIREHLKDDYPKLVVTVAGQRRAVLVRFGDPVTPGQPDFTCDVIVALPHPEQGLWIPNTEIAAGWDQADPVEHTRLIHQAIADTNVVFARVVRLLKHWRDRHGDPLCSWNIKALALDCITVPMPPTVALQTFFDHAARDLAARYTPDPAGVAGPVQPTFDREHAVTRLRRAREIITEALEHQRAARLASAQQKLHTLLPGVVDPPALDELYRERSRSLTAATVASPTRAWAP</sequence>
<protein>
    <recommendedName>
        <fullName evidence="3">Nucleotidyltransferase-like protein</fullName>
    </recommendedName>
</protein>
<evidence type="ECO:0000313" key="2">
    <source>
        <dbReference type="Proteomes" id="UP001500457"/>
    </source>
</evidence>
<accession>A0ABP9F5H5</accession>